<evidence type="ECO:0008006" key="15">
    <source>
        <dbReference type="Google" id="ProtNLM"/>
    </source>
</evidence>
<keyword evidence="3" id="KW-0597">Phosphoprotein</keyword>
<protein>
    <recommendedName>
        <fullName evidence="15">Tensin</fullName>
    </recommendedName>
</protein>
<dbReference type="EMBL" id="OV651830">
    <property type="protein sequence ID" value="CAH1104711.1"/>
    <property type="molecule type" value="Genomic_DNA"/>
</dbReference>
<dbReference type="Gene3D" id="3.30.505.10">
    <property type="entry name" value="SH2 domain"/>
    <property type="match status" value="1"/>
</dbReference>
<dbReference type="GO" id="GO:0004721">
    <property type="term" value="F:phosphoprotein phosphatase activity"/>
    <property type="evidence" value="ECO:0007669"/>
    <property type="project" value="UniProtKB-KW"/>
</dbReference>
<feature type="compositionally biased region" description="Basic and acidic residues" evidence="9">
    <location>
        <begin position="605"/>
        <end position="614"/>
    </location>
</feature>
<feature type="compositionally biased region" description="Low complexity" evidence="9">
    <location>
        <begin position="1169"/>
        <end position="1181"/>
    </location>
</feature>
<dbReference type="GO" id="GO:0005925">
    <property type="term" value="C:focal adhesion"/>
    <property type="evidence" value="ECO:0007669"/>
    <property type="project" value="TreeGrafter"/>
</dbReference>
<feature type="compositionally biased region" description="Basic and acidic residues" evidence="9">
    <location>
        <begin position="760"/>
        <end position="773"/>
    </location>
</feature>
<proteinExistence type="inferred from homology"/>
<feature type="domain" description="SH2" evidence="10">
    <location>
        <begin position="1218"/>
        <end position="1324"/>
    </location>
</feature>
<dbReference type="InterPro" id="IPR013625">
    <property type="entry name" value="PTB"/>
</dbReference>
<evidence type="ECO:0000256" key="2">
    <source>
        <dbReference type="ARBA" id="ARBA00007881"/>
    </source>
</evidence>
<dbReference type="InterPro" id="IPR036860">
    <property type="entry name" value="SH2_dom_sf"/>
</dbReference>
<evidence type="ECO:0000259" key="11">
    <source>
        <dbReference type="PROSITE" id="PS51181"/>
    </source>
</evidence>
<dbReference type="Pfam" id="PF10409">
    <property type="entry name" value="PTEN_C2"/>
    <property type="match status" value="1"/>
</dbReference>
<feature type="compositionally biased region" description="Polar residues" evidence="9">
    <location>
        <begin position="798"/>
        <end position="809"/>
    </location>
</feature>
<name>A0A9P0CUZ5_9CUCU</name>
<feature type="region of interest" description="Disordered" evidence="9">
    <location>
        <begin position="594"/>
        <end position="627"/>
    </location>
</feature>
<comment type="similarity">
    <text evidence="2">Belongs to the PTEN phosphatase protein family.</text>
</comment>
<dbReference type="CDD" id="cd09927">
    <property type="entry name" value="SH2_Tensin_like"/>
    <property type="match status" value="1"/>
</dbReference>
<dbReference type="InterPro" id="IPR051484">
    <property type="entry name" value="Tensin_PTEN_phosphatase"/>
</dbReference>
<feature type="region of interest" description="Disordered" evidence="9">
    <location>
        <begin position="18"/>
        <end position="79"/>
    </location>
</feature>
<dbReference type="PROSITE" id="PS51182">
    <property type="entry name" value="C2_TENSIN"/>
    <property type="match status" value="1"/>
</dbReference>
<feature type="domain" description="Phosphatase tensin-type" evidence="11">
    <location>
        <begin position="157"/>
        <end position="329"/>
    </location>
</feature>
<evidence type="ECO:0000313" key="13">
    <source>
        <dbReference type="EMBL" id="CAH1104711.1"/>
    </source>
</evidence>
<dbReference type="InterPro" id="IPR029021">
    <property type="entry name" value="Prot-tyrosine_phosphatase-like"/>
</dbReference>
<dbReference type="InterPro" id="IPR006020">
    <property type="entry name" value="PTB/PI_dom"/>
</dbReference>
<accession>A0A9P0CUZ5</accession>
<evidence type="ECO:0000259" key="10">
    <source>
        <dbReference type="PROSITE" id="PS50001"/>
    </source>
</evidence>
<keyword evidence="7 8" id="KW-0727">SH2 domain</keyword>
<evidence type="ECO:0000256" key="4">
    <source>
        <dbReference type="ARBA" id="ARBA00022801"/>
    </source>
</evidence>
<feature type="compositionally biased region" description="Polar residues" evidence="9">
    <location>
        <begin position="1047"/>
        <end position="1063"/>
    </location>
</feature>
<feature type="region of interest" description="Disordered" evidence="9">
    <location>
        <begin position="146"/>
        <end position="165"/>
    </location>
</feature>
<dbReference type="Gene3D" id="2.30.29.30">
    <property type="entry name" value="Pleckstrin-homology domain (PH domain)/Phosphotyrosine-binding domain (PTB)"/>
    <property type="match status" value="1"/>
</dbReference>
<evidence type="ECO:0000259" key="12">
    <source>
        <dbReference type="PROSITE" id="PS51182"/>
    </source>
</evidence>
<dbReference type="SUPFAM" id="SSF49562">
    <property type="entry name" value="C2 domain (Calcium/lipid-binding domain, CaLB)"/>
    <property type="match status" value="1"/>
</dbReference>
<dbReference type="InterPro" id="IPR000980">
    <property type="entry name" value="SH2"/>
</dbReference>
<dbReference type="SUPFAM" id="SSF50729">
    <property type="entry name" value="PH domain-like"/>
    <property type="match status" value="1"/>
</dbReference>
<dbReference type="SUPFAM" id="SSF52799">
    <property type="entry name" value="(Phosphotyrosine protein) phosphatases II"/>
    <property type="match status" value="1"/>
</dbReference>
<dbReference type="InterPro" id="IPR035892">
    <property type="entry name" value="C2_domain_sf"/>
</dbReference>
<feature type="compositionally biased region" description="Low complexity" evidence="9">
    <location>
        <begin position="684"/>
        <end position="694"/>
    </location>
</feature>
<dbReference type="PROSITE" id="PS50001">
    <property type="entry name" value="SH2"/>
    <property type="match status" value="1"/>
</dbReference>
<dbReference type="InterPro" id="IPR029023">
    <property type="entry name" value="Tensin_phosphatase"/>
</dbReference>
<keyword evidence="5" id="KW-0904">Protein phosphatase</keyword>
<evidence type="ECO:0000256" key="8">
    <source>
        <dbReference type="PROSITE-ProRule" id="PRU00191"/>
    </source>
</evidence>
<dbReference type="SMART" id="SM00252">
    <property type="entry name" value="SH2"/>
    <property type="match status" value="1"/>
</dbReference>
<dbReference type="InterPro" id="IPR033929">
    <property type="entry name" value="Tensin_PTB"/>
</dbReference>
<keyword evidence="6" id="KW-0965">Cell junction</keyword>
<evidence type="ECO:0000256" key="5">
    <source>
        <dbReference type="ARBA" id="ARBA00022912"/>
    </source>
</evidence>
<dbReference type="SMART" id="SM01326">
    <property type="entry name" value="PTEN_C2"/>
    <property type="match status" value="1"/>
</dbReference>
<dbReference type="PANTHER" id="PTHR45734">
    <property type="entry name" value="TENSIN"/>
    <property type="match status" value="1"/>
</dbReference>
<feature type="compositionally biased region" description="Basic and acidic residues" evidence="9">
    <location>
        <begin position="56"/>
        <end position="65"/>
    </location>
</feature>
<evidence type="ECO:0000256" key="9">
    <source>
        <dbReference type="SAM" id="MobiDB-lite"/>
    </source>
</evidence>
<dbReference type="Gene3D" id="3.90.190.10">
    <property type="entry name" value="Protein tyrosine phosphatase superfamily"/>
    <property type="match status" value="1"/>
</dbReference>
<dbReference type="OrthoDB" id="6273691at2759"/>
<keyword evidence="14" id="KW-1185">Reference proteome</keyword>
<gene>
    <name evidence="13" type="ORF">PSYICH_LOCUS6103</name>
</gene>
<organism evidence="13 14">
    <name type="scientific">Psylliodes chrysocephalus</name>
    <dbReference type="NCBI Taxonomy" id="3402493"/>
    <lineage>
        <taxon>Eukaryota</taxon>
        <taxon>Metazoa</taxon>
        <taxon>Ecdysozoa</taxon>
        <taxon>Arthropoda</taxon>
        <taxon>Hexapoda</taxon>
        <taxon>Insecta</taxon>
        <taxon>Pterygota</taxon>
        <taxon>Neoptera</taxon>
        <taxon>Endopterygota</taxon>
        <taxon>Coleoptera</taxon>
        <taxon>Polyphaga</taxon>
        <taxon>Cucujiformia</taxon>
        <taxon>Chrysomeloidea</taxon>
        <taxon>Chrysomelidae</taxon>
        <taxon>Galerucinae</taxon>
        <taxon>Alticini</taxon>
        <taxon>Psylliodes</taxon>
    </lineage>
</organism>
<dbReference type="SMART" id="SM00462">
    <property type="entry name" value="PTB"/>
    <property type="match status" value="1"/>
</dbReference>
<feature type="compositionally biased region" description="Polar residues" evidence="9">
    <location>
        <begin position="534"/>
        <end position="555"/>
    </location>
</feature>
<feature type="compositionally biased region" description="Pro residues" evidence="9">
    <location>
        <begin position="562"/>
        <end position="572"/>
    </location>
</feature>
<dbReference type="Proteomes" id="UP001153636">
    <property type="component" value="Chromosome 18"/>
</dbReference>
<feature type="compositionally biased region" description="Polar residues" evidence="9">
    <location>
        <begin position="1099"/>
        <end position="1118"/>
    </location>
</feature>
<dbReference type="PANTHER" id="PTHR45734:SF10">
    <property type="entry name" value="BLISTERY, ISOFORM A"/>
    <property type="match status" value="1"/>
</dbReference>
<feature type="compositionally biased region" description="Polar residues" evidence="9">
    <location>
        <begin position="670"/>
        <end position="679"/>
    </location>
</feature>
<feature type="compositionally biased region" description="Polar residues" evidence="9">
    <location>
        <begin position="1022"/>
        <end position="1036"/>
    </location>
</feature>
<feature type="compositionally biased region" description="Low complexity" evidence="9">
    <location>
        <begin position="1188"/>
        <end position="1198"/>
    </location>
</feature>
<feature type="compositionally biased region" description="Low complexity" evidence="9">
    <location>
        <begin position="783"/>
        <end position="794"/>
    </location>
</feature>
<dbReference type="Gene3D" id="2.60.40.1110">
    <property type="match status" value="1"/>
</dbReference>
<feature type="compositionally biased region" description="Polar residues" evidence="9">
    <location>
        <begin position="1129"/>
        <end position="1157"/>
    </location>
</feature>
<feature type="domain" description="C2 tensin-type" evidence="12">
    <location>
        <begin position="334"/>
        <end position="460"/>
    </location>
</feature>
<evidence type="ECO:0000313" key="14">
    <source>
        <dbReference type="Proteomes" id="UP001153636"/>
    </source>
</evidence>
<evidence type="ECO:0000256" key="7">
    <source>
        <dbReference type="ARBA" id="ARBA00022999"/>
    </source>
</evidence>
<feature type="region of interest" description="Disordered" evidence="9">
    <location>
        <begin position="894"/>
        <end position="913"/>
    </location>
</feature>
<feature type="compositionally biased region" description="Low complexity" evidence="9">
    <location>
        <begin position="896"/>
        <end position="913"/>
    </location>
</feature>
<evidence type="ECO:0000256" key="6">
    <source>
        <dbReference type="ARBA" id="ARBA00022949"/>
    </source>
</evidence>
<feature type="region of interest" description="Disordered" evidence="9">
    <location>
        <begin position="528"/>
        <end position="575"/>
    </location>
</feature>
<sequence>MEAALRYTDTSWHLFNQSRKQSSKSEKFISYEKANNLDETAPLLPNGTLPTTTDPPTKDQPDTAKDNVTSAEDADSSASSIVYEKIDKLQRPDTDPKQTVKIETVEVAYEPVKCHAEIVLHAHDESLKNGHDVNKMLRSTSYNGFGEALTSQPRSSRGGNPTSSGMDLSYVTERIISMWFPSSATPHSYRQGQQQAGHMLRNKHGDNYMVFNLSEPKRSLRNEHKHVKEVGWAASLAPPLERLCSICKEIDSWLSGDQHRIAVLHARGDKDKLGVIVAAYMHYSSICGSAEQALDRFSMRKFLEDTVGPLALPSNKRYIEYFAGLLSHNIKVNAAPMYLTHVTVLGAPVFQHGGCKAFLKLYEGHTPVYTSGVYSISNGISQFTVNVTGDGRRGLQLRGDILIKCYHRGEMGRETIFSCQFHTCAVSDHTLSFTRQELDIACNDHRFPLDGAVELHFSPGPEGRHPAPAPTPAVPFTHTDDPITRADSPLILEEYDDSEEYDDEDVNHTFGPLDGSIYATIAKKPELSPGAVSSPLTVSMDSGISSAGHQPQNANTTASSGSPPPTAQPSPLTPEDQHRELDELLSDMMLTVQSIPDLKPSSATPRDEDSFRFIDDDDDKTIPYHARQSSQPFSYGINATMINENKRLASPSLVRKASGKGSVNEGIYKSSLSSDSTYKGSPGSDSTYKSSISSDGTLRKVQAQVYPEFGSKVNDYSKRDPLDDVFIHTSNQQIQPIKRDFREEYYREDTRRYDPLKRSLTEGTIRRSPEKMTYKHSNSLVTSPYSDSDSLSPPGAFRNNTKSPEFHETYTTGSNLTWLQRQQQKLKERREIILREERQPHETRLLSELRSLQHSRHMRPTASHRLDGYTSDTTAFADDDDDYTIPLHINTMQKNGTSTPGSTSTYSTLKSTYSTSAKNERPFVSVKRAHERFQQNGNQTPAQILAANPLGQIVRPPSRGVDQVDNSGLLSLVEKQQYTQHKANYGHQQRETVGIESENIEIRPPVDGARLEALNDLIANLSSGSDKSNSPNNSAPAWQFQREDSWRSQTLDDSSPSHNSSPRPQTPAFPVHARTPYINASTPTVQFDIPSERLPPKSPTTQRRLSFPSSAHKSNLKWSLSPERKDRPTSPSDLTNGTSTDYTHTITSRSVSATPTSGFRDVTDTYQHSPKSPSYNGSSSPTVYYGTSRRSSVNSNNESPHEVSAANVKFVRDTSKFWYKPSISREQAIAMLRDQQPGTFVVRDSNSFPGAFGLALRVATVPSNVQNKSGSTDDLIRHFLIEPTSRGVRLKGCQNEPVFSSLSALIYQHSITQMALPCRLILPADDLRYSEQNGVQSQSLFTQGAACNVIYLSTIDMESLTGPQAVKKAVMQLFQKNPLPDTATVHFKVSDQGVTLTDNKRKLFFRKHYPISTVSHCGLDPDEHRWLVNAEDTGAAKSSNRIFGFVARKPNVSNPDNQCHLFAELEPEQPATAIVNFLNKVLTSSGIKPNIV</sequence>
<dbReference type="PROSITE" id="PS51181">
    <property type="entry name" value="PPASE_TENSIN"/>
    <property type="match status" value="1"/>
</dbReference>
<dbReference type="CDD" id="cd01213">
    <property type="entry name" value="PTB_tensin"/>
    <property type="match status" value="1"/>
</dbReference>
<feature type="region of interest" description="Disordered" evidence="9">
    <location>
        <begin position="760"/>
        <end position="809"/>
    </location>
</feature>
<comment type="subcellular location">
    <subcellularLocation>
        <location evidence="1">Cell junction</location>
    </subcellularLocation>
</comment>
<dbReference type="SUPFAM" id="SSF55550">
    <property type="entry name" value="SH2 domain"/>
    <property type="match status" value="1"/>
</dbReference>
<feature type="region of interest" description="Disordered" evidence="9">
    <location>
        <begin position="1022"/>
        <end position="1204"/>
    </location>
</feature>
<dbReference type="Pfam" id="PF08416">
    <property type="entry name" value="PTB"/>
    <property type="match status" value="1"/>
</dbReference>
<feature type="region of interest" description="Disordered" evidence="9">
    <location>
        <begin position="653"/>
        <end position="695"/>
    </location>
</feature>
<reference evidence="13" key="1">
    <citation type="submission" date="2022-01" db="EMBL/GenBank/DDBJ databases">
        <authorList>
            <person name="King R."/>
        </authorList>
    </citation>
    <scope>NUCLEOTIDE SEQUENCE</scope>
</reference>
<feature type="compositionally biased region" description="Low complexity" evidence="9">
    <location>
        <begin position="40"/>
        <end position="55"/>
    </location>
</feature>
<dbReference type="Pfam" id="PF00017">
    <property type="entry name" value="SH2"/>
    <property type="match status" value="1"/>
</dbReference>
<keyword evidence="4" id="KW-0378">Hydrolase</keyword>
<evidence type="ECO:0000256" key="3">
    <source>
        <dbReference type="ARBA" id="ARBA00022553"/>
    </source>
</evidence>
<dbReference type="InterPro" id="IPR035012">
    <property type="entry name" value="Tensin-like_SH2"/>
</dbReference>
<dbReference type="InterPro" id="IPR011993">
    <property type="entry name" value="PH-like_dom_sf"/>
</dbReference>
<evidence type="ECO:0000256" key="1">
    <source>
        <dbReference type="ARBA" id="ARBA00004282"/>
    </source>
</evidence>
<dbReference type="InterPro" id="IPR014020">
    <property type="entry name" value="Tensin_C2-dom"/>
</dbReference>